<dbReference type="SUPFAM" id="SSF47413">
    <property type="entry name" value="lambda repressor-like DNA-binding domains"/>
    <property type="match status" value="1"/>
</dbReference>
<dbReference type="CDD" id="cd00093">
    <property type="entry name" value="HTH_XRE"/>
    <property type="match status" value="1"/>
</dbReference>
<name>A0A011MXW4_9PROT</name>
<comment type="caution">
    <text evidence="4">The sequence shown here is derived from an EMBL/GenBank/DDBJ whole genome shotgun (WGS) entry which is preliminary data.</text>
</comment>
<accession>A0A011MXW4</accession>
<dbReference type="PANTHER" id="PTHR34475:SF1">
    <property type="entry name" value="CYTOSKELETON PROTEIN RODZ"/>
    <property type="match status" value="1"/>
</dbReference>
<reference evidence="4" key="1">
    <citation type="submission" date="2014-02" db="EMBL/GenBank/DDBJ databases">
        <title>Expanding our view of genomic diversity in Candidatus Accumulibacter clades.</title>
        <authorList>
            <person name="Skennerton C.T."/>
            <person name="Barr J.J."/>
            <person name="Slater F.R."/>
            <person name="Bond P.L."/>
            <person name="Tyson G.W."/>
        </authorList>
    </citation>
    <scope>NUCLEOTIDE SEQUENCE [LARGE SCALE GENOMIC DNA]</scope>
</reference>
<keyword evidence="2" id="KW-1133">Transmembrane helix</keyword>
<dbReference type="InterPro" id="IPR010982">
    <property type="entry name" value="Lambda_DNA-bd_dom_sf"/>
</dbReference>
<feature type="transmembrane region" description="Helical" evidence="2">
    <location>
        <begin position="134"/>
        <end position="154"/>
    </location>
</feature>
<dbReference type="InterPro" id="IPR001387">
    <property type="entry name" value="Cro/C1-type_HTH"/>
</dbReference>
<evidence type="ECO:0000256" key="1">
    <source>
        <dbReference type="SAM" id="MobiDB-lite"/>
    </source>
</evidence>
<dbReference type="InterPro" id="IPR025194">
    <property type="entry name" value="RodZ-like_C"/>
</dbReference>
<dbReference type="Pfam" id="PF13464">
    <property type="entry name" value="RodZ_C"/>
    <property type="match status" value="1"/>
</dbReference>
<dbReference type="PROSITE" id="PS50943">
    <property type="entry name" value="HTH_CROC1"/>
    <property type="match status" value="1"/>
</dbReference>
<dbReference type="InterPro" id="IPR050400">
    <property type="entry name" value="Bact_Cytoskel_RodZ"/>
</dbReference>
<dbReference type="Gene3D" id="1.10.260.40">
    <property type="entry name" value="lambda repressor-like DNA-binding domains"/>
    <property type="match status" value="1"/>
</dbReference>
<dbReference type="STRING" id="1454001.AW08_01967"/>
<dbReference type="SMART" id="SM00530">
    <property type="entry name" value="HTH_XRE"/>
    <property type="match status" value="1"/>
</dbReference>
<dbReference type="PATRIC" id="fig|1454001.3.peg.2007"/>
<keyword evidence="2" id="KW-0812">Transmembrane</keyword>
<evidence type="ECO:0000256" key="2">
    <source>
        <dbReference type="SAM" id="Phobius"/>
    </source>
</evidence>
<dbReference type="Proteomes" id="UP000020218">
    <property type="component" value="Unassembled WGS sequence"/>
</dbReference>
<evidence type="ECO:0000259" key="3">
    <source>
        <dbReference type="PROSITE" id="PS50943"/>
    </source>
</evidence>
<dbReference type="PANTHER" id="PTHR34475">
    <property type="match status" value="1"/>
</dbReference>
<sequence length="304" mass="31845">MNEQGILPLPPEERPAATGTAGEPSALAAGGVGQQLRAAREERGLSLAEVAQSLKLGQGQVAALENEEWQLLPGNTMIRGFVRNYARLFDLDVEQLMRGLDAARLQQKPQLAASAGTSATLPSPSGRRAERRDYLAVVGGLLLLALAVLVYFFAPLKEWQERLIEMIESRSVAPQVQRAQPAPALPTAADSAPRVAPAESVTSVSPPNATVLAAAASPSAAVAAAGGGDLRLSFAQSAWIEVRDAMGHLVVSGMMPAGSQREVGGQAPFSLVIGNATQVTLHHRGRVIDLAPHSKGDVARLTVE</sequence>
<organism evidence="4 5">
    <name type="scientific">Candidatus Accumulibacter adjunctus</name>
    <dbReference type="NCBI Taxonomy" id="1454001"/>
    <lineage>
        <taxon>Bacteria</taxon>
        <taxon>Pseudomonadati</taxon>
        <taxon>Pseudomonadota</taxon>
        <taxon>Betaproteobacteria</taxon>
        <taxon>Candidatus Accumulibacter</taxon>
    </lineage>
</organism>
<protein>
    <submittedName>
        <fullName evidence="4">Cytoskeleton protein RodZ</fullName>
    </submittedName>
</protein>
<dbReference type="EMBL" id="JFAX01000010">
    <property type="protein sequence ID" value="EXI67411.1"/>
    <property type="molecule type" value="Genomic_DNA"/>
</dbReference>
<dbReference type="AlphaFoldDB" id="A0A011MXW4"/>
<keyword evidence="5" id="KW-1185">Reference proteome</keyword>
<gene>
    <name evidence="4" type="primary">rodZ</name>
    <name evidence="4" type="ORF">AW08_01967</name>
</gene>
<dbReference type="Pfam" id="PF13413">
    <property type="entry name" value="HTH_25"/>
    <property type="match status" value="1"/>
</dbReference>
<proteinExistence type="predicted"/>
<evidence type="ECO:0000313" key="5">
    <source>
        <dbReference type="Proteomes" id="UP000020218"/>
    </source>
</evidence>
<feature type="domain" description="HTH cro/C1-type" evidence="3">
    <location>
        <begin position="36"/>
        <end position="68"/>
    </location>
</feature>
<evidence type="ECO:0000313" key="4">
    <source>
        <dbReference type="EMBL" id="EXI67411.1"/>
    </source>
</evidence>
<dbReference type="GO" id="GO:0003677">
    <property type="term" value="F:DNA binding"/>
    <property type="evidence" value="ECO:0007669"/>
    <property type="project" value="InterPro"/>
</dbReference>
<feature type="region of interest" description="Disordered" evidence="1">
    <location>
        <begin position="179"/>
        <end position="203"/>
    </location>
</feature>
<keyword evidence="2" id="KW-0472">Membrane</keyword>
<feature type="region of interest" description="Disordered" evidence="1">
    <location>
        <begin position="1"/>
        <end position="27"/>
    </location>
</feature>